<evidence type="ECO:0000259" key="1">
    <source>
        <dbReference type="PROSITE" id="PS50181"/>
    </source>
</evidence>
<accession>A0AAV2DQG6</accession>
<evidence type="ECO:0000313" key="3">
    <source>
        <dbReference type="Proteomes" id="UP001497516"/>
    </source>
</evidence>
<organism evidence="2 3">
    <name type="scientific">Linum trigynum</name>
    <dbReference type="NCBI Taxonomy" id="586398"/>
    <lineage>
        <taxon>Eukaryota</taxon>
        <taxon>Viridiplantae</taxon>
        <taxon>Streptophyta</taxon>
        <taxon>Embryophyta</taxon>
        <taxon>Tracheophyta</taxon>
        <taxon>Spermatophyta</taxon>
        <taxon>Magnoliopsida</taxon>
        <taxon>eudicotyledons</taxon>
        <taxon>Gunneridae</taxon>
        <taxon>Pentapetalae</taxon>
        <taxon>rosids</taxon>
        <taxon>fabids</taxon>
        <taxon>Malpighiales</taxon>
        <taxon>Linaceae</taxon>
        <taxon>Linum</taxon>
    </lineage>
</organism>
<name>A0AAV2DQG6_9ROSI</name>
<keyword evidence="3" id="KW-1185">Reference proteome</keyword>
<dbReference type="PANTHER" id="PTHR34223">
    <property type="entry name" value="OS11G0201299 PROTEIN"/>
    <property type="match status" value="1"/>
</dbReference>
<dbReference type="InterPro" id="IPR053197">
    <property type="entry name" value="F-box_SCFL_complex_component"/>
</dbReference>
<dbReference type="EMBL" id="OZ034816">
    <property type="protein sequence ID" value="CAL1375778.1"/>
    <property type="molecule type" value="Genomic_DNA"/>
</dbReference>
<dbReference type="InterPro" id="IPR036047">
    <property type="entry name" value="F-box-like_dom_sf"/>
</dbReference>
<dbReference type="InterPro" id="IPR001810">
    <property type="entry name" value="F-box_dom"/>
</dbReference>
<reference evidence="2 3" key="1">
    <citation type="submission" date="2024-04" db="EMBL/GenBank/DDBJ databases">
        <authorList>
            <person name="Fracassetti M."/>
        </authorList>
    </citation>
    <scope>NUCLEOTIDE SEQUENCE [LARGE SCALE GENOMIC DNA]</scope>
</reference>
<dbReference type="PANTHER" id="PTHR34223:SF51">
    <property type="entry name" value="OS06G0556300 PROTEIN"/>
    <property type="match status" value="1"/>
</dbReference>
<dbReference type="Proteomes" id="UP001497516">
    <property type="component" value="Chromosome 3"/>
</dbReference>
<dbReference type="SMART" id="SM00256">
    <property type="entry name" value="FBOX"/>
    <property type="match status" value="1"/>
</dbReference>
<dbReference type="SUPFAM" id="SSF81383">
    <property type="entry name" value="F-box domain"/>
    <property type="match status" value="1"/>
</dbReference>
<dbReference type="PROSITE" id="PS50181">
    <property type="entry name" value="FBOX"/>
    <property type="match status" value="1"/>
</dbReference>
<protein>
    <recommendedName>
        <fullName evidence="1">F-box domain-containing protein</fullName>
    </recommendedName>
</protein>
<feature type="domain" description="F-box" evidence="1">
    <location>
        <begin position="27"/>
        <end position="80"/>
    </location>
</feature>
<proteinExistence type="predicted"/>
<dbReference type="Pfam" id="PF00646">
    <property type="entry name" value="F-box"/>
    <property type="match status" value="1"/>
</dbReference>
<dbReference type="InterPro" id="IPR053781">
    <property type="entry name" value="F-box_AtFBL13-like"/>
</dbReference>
<dbReference type="CDD" id="cd22160">
    <property type="entry name" value="F-box_AtFBL13-like"/>
    <property type="match status" value="1"/>
</dbReference>
<evidence type="ECO:0000313" key="2">
    <source>
        <dbReference type="EMBL" id="CAL1375778.1"/>
    </source>
</evidence>
<dbReference type="Gene3D" id="1.20.1280.50">
    <property type="match status" value="1"/>
</dbReference>
<dbReference type="AlphaFoldDB" id="A0AAV2DQG6"/>
<sequence length="399" mass="44899">MNISSSSCDLGKTVKKCCEEDSTINTTDRLTHLPEFIIHHIISFLDTKSAVQTSVLSRAWRSTWKHISVLDFESYSFKSYSSFGGFVENVLSLRCPSNVVKVTYYDNNEDEEVEEEEGEGSLCGKIIKYALSRDTQHLVISLHYIMDVEDSYRFCDLFGTILDSKLKTLDLCSVQIDSGFGCSGFRLLTALEVGHCVLASDQDGDFDPFSGFPCLQDLVLSHCDHDGRGGLEPGRLKVSGGQLLNLMLEEVWAYKMEIFAPRLKFFSLQHDLNLLKFSKLTFPSLDHAVIRINDSFGFLEGNKECVTQSFICLFQGLSNISSLKLDPFTIELLSNTWELLEQERPPFTRLKSLIVRADNIPYLLSNYLLKGSSSIKPILCLNNVLVGHLTIVSDWGGQY</sequence>
<gene>
    <name evidence="2" type="ORF">LTRI10_LOCUS17555</name>
</gene>